<keyword evidence="2" id="KW-1133">Transmembrane helix</keyword>
<keyword evidence="2" id="KW-0472">Membrane</keyword>
<proteinExistence type="inferred from homology"/>
<dbReference type="Proteomes" id="UP000236454">
    <property type="component" value="Unassembled WGS sequence"/>
</dbReference>
<protein>
    <submittedName>
        <fullName evidence="3">SCO1/SenC</fullName>
    </submittedName>
</protein>
<keyword evidence="2" id="KW-0812">Transmembrane</keyword>
<dbReference type="AlphaFoldDB" id="A0A1I7AYP6"/>
<dbReference type="InterPro" id="IPR003782">
    <property type="entry name" value="SCO1/SenC"/>
</dbReference>
<dbReference type="Pfam" id="PF02630">
    <property type="entry name" value="SCO1-SenC"/>
    <property type="match status" value="1"/>
</dbReference>
<reference evidence="3 4" key="1">
    <citation type="submission" date="2016-10" db="EMBL/GenBank/DDBJ databases">
        <authorList>
            <person name="de Groot N.N."/>
        </authorList>
    </citation>
    <scope>NUCLEOTIDE SEQUENCE [LARGE SCALE GENOMIC DNA]</scope>
    <source>
        <strain evidence="3 4">CGMCC 1.7005</strain>
    </source>
</reference>
<accession>A0A1I7AYP6</accession>
<evidence type="ECO:0000313" key="4">
    <source>
        <dbReference type="Proteomes" id="UP000236454"/>
    </source>
</evidence>
<sequence length="230" mass="26090">MATQKTKAGRGRAILMMLLVFGPASLLVLFSMNKCENKFQELGDYGNVGEYSFTTADGKTISNESMKGNIVIFSTIQNTCPVDCAIDMARFNLLIYQKYRKLQRNASHIKFVSILVDEEGNPLDDLGAIDFTVKDEIEGYNPDVWMLVKGDPKQIYDITNKDMSLMEAREENAYRGKPWLETMIIVDKENHVRMLRSGKTEGMVRDLNEHISLLEKQYDKAAAKAKEEAK</sequence>
<gene>
    <name evidence="3" type="ORF">SAMN05216474_2401</name>
</gene>
<name>A0A1I7AYP6_9FLAO</name>
<dbReference type="Gene3D" id="3.40.30.10">
    <property type="entry name" value="Glutaredoxin"/>
    <property type="match status" value="1"/>
</dbReference>
<dbReference type="InterPro" id="IPR036249">
    <property type="entry name" value="Thioredoxin-like_sf"/>
</dbReference>
<dbReference type="EMBL" id="FPAS01000004">
    <property type="protein sequence ID" value="SFT80026.1"/>
    <property type="molecule type" value="Genomic_DNA"/>
</dbReference>
<dbReference type="RefSeq" id="WP_090250256.1">
    <property type="nucleotide sequence ID" value="NZ_FPAS01000004.1"/>
</dbReference>
<evidence type="ECO:0000313" key="3">
    <source>
        <dbReference type="EMBL" id="SFT80026.1"/>
    </source>
</evidence>
<evidence type="ECO:0000256" key="2">
    <source>
        <dbReference type="SAM" id="Phobius"/>
    </source>
</evidence>
<evidence type="ECO:0000256" key="1">
    <source>
        <dbReference type="ARBA" id="ARBA00010996"/>
    </source>
</evidence>
<dbReference type="STRING" id="477690.SAMN05216474_2401"/>
<dbReference type="SUPFAM" id="SSF52833">
    <property type="entry name" value="Thioredoxin-like"/>
    <property type="match status" value="1"/>
</dbReference>
<comment type="similarity">
    <text evidence="1">Belongs to the SCO1/2 family.</text>
</comment>
<feature type="transmembrane region" description="Helical" evidence="2">
    <location>
        <begin position="12"/>
        <end position="32"/>
    </location>
</feature>
<organism evidence="3 4">
    <name type="scientific">Lishizhenia tianjinensis</name>
    <dbReference type="NCBI Taxonomy" id="477690"/>
    <lineage>
        <taxon>Bacteria</taxon>
        <taxon>Pseudomonadati</taxon>
        <taxon>Bacteroidota</taxon>
        <taxon>Flavobacteriia</taxon>
        <taxon>Flavobacteriales</taxon>
        <taxon>Crocinitomicaceae</taxon>
        <taxon>Lishizhenia</taxon>
    </lineage>
</organism>
<keyword evidence="4" id="KW-1185">Reference proteome</keyword>
<dbReference type="OrthoDB" id="1466863at2"/>